<dbReference type="InterPro" id="IPR025647">
    <property type="entry name" value="YceG_bac"/>
</dbReference>
<accession>A0AAW9NX59</accession>
<comment type="caution">
    <text evidence="2">The sequence shown here is derived from an EMBL/GenBank/DDBJ whole genome shotgun (WGS) entry which is preliminary data.</text>
</comment>
<protein>
    <submittedName>
        <fullName evidence="2">YceG family protein</fullName>
    </submittedName>
</protein>
<proteinExistence type="predicted"/>
<sequence>MRMQTITIQPILEREAVDWLQAFQESPKSRLFYEETAQKVSFSRIAVRILGTPLETDEYFNSLFTLAQQPNIHILSEDLNKHIDPKDFQALQDILAQHQKTPKGLSINRLIAMMYGHQLLPKHDDGSMNRHLQLATIRVVEQFQQQQSLGLLANDFRRFLIDLVKWLKNHWIQWTKEMKATDDFPKVIWYGEMTMSQRYFLLLLMELGCDVLIFHPSKVDEFAEIDATDAVSVSYSYAHETMLQPFPNKLRDRQATVGYRSSQHFDQLMNNHQSGVYKAWQLQSLMPRSLTLRMTYDDIFIYAKEKAMVRPNFEVLSKEVVIPVIFAKVSGVSTNREEYWQWMDLLVEHSQAIFVQEFPYMKGSKANFHFHYQHCLVDGELSIQRIMQSDWWQYGSYTMELQQAIAYTMKSVCEQPIVKQESNETLYDLQLFLFKYMTMIPDEILRLLQNFDYAQDIPKLVLYQAPQQPALSREDIALLAFLNRFGVDIIFYNPTGQLDLEKHLLDDRFDVHRLEQMVFDLQYEKPALSKPSPDRSIKKIFNRFFN</sequence>
<evidence type="ECO:0000313" key="2">
    <source>
        <dbReference type="EMBL" id="MEC1180219.1"/>
    </source>
</evidence>
<evidence type="ECO:0000313" key="3">
    <source>
        <dbReference type="Proteomes" id="UP001344888"/>
    </source>
</evidence>
<dbReference type="AlphaFoldDB" id="A0AAW9NX59"/>
<dbReference type="Pfam" id="PF14266">
    <property type="entry name" value="YceG_bac"/>
    <property type="match status" value="2"/>
</dbReference>
<feature type="domain" description="Putative component of 'biosynthetic module'" evidence="1">
    <location>
        <begin position="295"/>
        <end position="511"/>
    </location>
</feature>
<feature type="domain" description="Putative component of 'biosynthetic module'" evidence="1">
    <location>
        <begin position="16"/>
        <end position="270"/>
    </location>
</feature>
<organism evidence="2 3">
    <name type="scientific">Metasolibacillus meyeri</name>
    <dbReference type="NCBI Taxonomy" id="1071052"/>
    <lineage>
        <taxon>Bacteria</taxon>
        <taxon>Bacillati</taxon>
        <taxon>Bacillota</taxon>
        <taxon>Bacilli</taxon>
        <taxon>Bacillales</taxon>
        <taxon>Caryophanaceae</taxon>
        <taxon>Metasolibacillus</taxon>
    </lineage>
</organism>
<name>A0AAW9NX59_9BACL</name>
<keyword evidence="3" id="KW-1185">Reference proteome</keyword>
<evidence type="ECO:0000259" key="1">
    <source>
        <dbReference type="Pfam" id="PF14266"/>
    </source>
</evidence>
<dbReference type="EMBL" id="JARSFG010000023">
    <property type="protein sequence ID" value="MEC1180219.1"/>
    <property type="molecule type" value="Genomic_DNA"/>
</dbReference>
<dbReference type="RefSeq" id="WP_326124781.1">
    <property type="nucleotide sequence ID" value="NZ_JARSFG010000023.1"/>
</dbReference>
<gene>
    <name evidence="2" type="ORF">P9B03_17080</name>
</gene>
<reference evidence="2 3" key="1">
    <citation type="submission" date="2023-03" db="EMBL/GenBank/DDBJ databases">
        <title>Bacillus Genome Sequencing.</title>
        <authorList>
            <person name="Dunlap C."/>
        </authorList>
    </citation>
    <scope>NUCLEOTIDE SEQUENCE [LARGE SCALE GENOMIC DNA]</scope>
    <source>
        <strain evidence="2 3">B-59205</strain>
    </source>
</reference>
<dbReference type="Proteomes" id="UP001344888">
    <property type="component" value="Unassembled WGS sequence"/>
</dbReference>